<evidence type="ECO:0000313" key="3">
    <source>
        <dbReference type="EMBL" id="QJI01231.1"/>
    </source>
</evidence>
<protein>
    <recommendedName>
        <fullName evidence="2">Anti-CBASS protein Acb1-like N-terminal domain-containing protein</fullName>
    </recommendedName>
</protein>
<dbReference type="InterPro" id="IPR024459">
    <property type="entry name" value="Acb1-like_N"/>
</dbReference>
<feature type="region of interest" description="Disordered" evidence="1">
    <location>
        <begin position="434"/>
        <end position="459"/>
    </location>
</feature>
<name>A0A6M3XTC4_9ZZZZ</name>
<feature type="domain" description="Anti-CBASS protein Acb1-like N-terminal" evidence="2">
    <location>
        <begin position="86"/>
        <end position="412"/>
    </location>
</feature>
<dbReference type="Pfam" id="PF06381">
    <property type="entry name" value="Phage_portal_3"/>
    <property type="match status" value="1"/>
</dbReference>
<dbReference type="AlphaFoldDB" id="A0A6M3XTC4"/>
<evidence type="ECO:0000259" key="2">
    <source>
        <dbReference type="Pfam" id="PF06381"/>
    </source>
</evidence>
<sequence length="483" mass="54128">MPQTQPKGIRATRDGGLFIHPKADVSEGSSIRIPQVSTELGAGFGDAITDHDREFAATREPVAHFLTYHIVADVFDKWFIIDDPSIEGGDPKIDEAVQDALTLLKAKQICTKALEYERIYGWSLLVGSFNDAGDLHSLEQPLREGSQLLQLAAYSNPNIQVWLKDDDENSERFGEPIIYKIDRGDGKYLYIHYSRCQLVQTRSSGKGVLDPVWDDLTCGRNIRWGASQWMYRTGGGFPVIKFPPGTTKDKLEEWIDSNAFANLMARTYIGITGDMDFKFEGAQGRALDPQPFFHTNLEQIAAGSGVPEPILRGAQAGALTGSEVNQQQYYKVISRIQASLETTIRWIIDHLAEARQIKGLPYLADQSLPEKVKRWVKHDAQPKPQSFQYTIEWVSAFELTELDEANAENLKEDANVKRLQYMTIDEVRAMNELDPLPNGEGATLQKSQPQIPSFEEGDSYIVTPIQKSVDKSSSSSRRVKEEA</sequence>
<organism evidence="3">
    <name type="scientific">viral metagenome</name>
    <dbReference type="NCBI Taxonomy" id="1070528"/>
    <lineage>
        <taxon>unclassified sequences</taxon>
        <taxon>metagenomes</taxon>
        <taxon>organismal metagenomes</taxon>
    </lineage>
</organism>
<reference evidence="3" key="1">
    <citation type="submission" date="2020-03" db="EMBL/GenBank/DDBJ databases">
        <title>The deep terrestrial virosphere.</title>
        <authorList>
            <person name="Holmfeldt K."/>
            <person name="Nilsson E."/>
            <person name="Simone D."/>
            <person name="Lopez-Fernandez M."/>
            <person name="Wu X."/>
            <person name="de Brujin I."/>
            <person name="Lundin D."/>
            <person name="Andersson A."/>
            <person name="Bertilsson S."/>
            <person name="Dopson M."/>
        </authorList>
    </citation>
    <scope>NUCLEOTIDE SEQUENCE</scope>
    <source>
        <strain evidence="3">TM448B02367</strain>
    </source>
</reference>
<accession>A0A6M3XTC4</accession>
<dbReference type="EMBL" id="MT144908">
    <property type="protein sequence ID" value="QJI01231.1"/>
    <property type="molecule type" value="Genomic_DNA"/>
</dbReference>
<proteinExistence type="predicted"/>
<evidence type="ECO:0000256" key="1">
    <source>
        <dbReference type="SAM" id="MobiDB-lite"/>
    </source>
</evidence>
<gene>
    <name evidence="3" type="ORF">TM448B02367_0002</name>
</gene>